<comment type="caution">
    <text evidence="8">The sequence shown here is derived from an EMBL/GenBank/DDBJ whole genome shotgun (WGS) entry which is preliminary data.</text>
</comment>
<gene>
    <name evidence="8" type="ORF">CKO45_06780</name>
</gene>
<dbReference type="PANTHER" id="PTHR30521:SF4">
    <property type="entry name" value="DEFERROCHELATASE"/>
    <property type="match status" value="1"/>
</dbReference>
<keyword evidence="2" id="KW-0575">Peroxidase</keyword>
<keyword evidence="3" id="KW-0349">Heme</keyword>
<evidence type="ECO:0000256" key="4">
    <source>
        <dbReference type="ARBA" id="ARBA00022723"/>
    </source>
</evidence>
<dbReference type="PANTHER" id="PTHR30521">
    <property type="entry name" value="DEFERROCHELATASE/PEROXIDASE"/>
    <property type="match status" value="1"/>
</dbReference>
<evidence type="ECO:0008006" key="10">
    <source>
        <dbReference type="Google" id="ProtNLM"/>
    </source>
</evidence>
<comment type="cofactor">
    <cofactor evidence="1">
        <name>heme b</name>
        <dbReference type="ChEBI" id="CHEBI:60344"/>
    </cofactor>
</comment>
<evidence type="ECO:0000256" key="7">
    <source>
        <dbReference type="SAM" id="MobiDB-lite"/>
    </source>
</evidence>
<proteinExistence type="predicted"/>
<feature type="region of interest" description="Disordered" evidence="7">
    <location>
        <begin position="348"/>
        <end position="392"/>
    </location>
</feature>
<reference evidence="8 9" key="1">
    <citation type="journal article" date="2020" name="Microorganisms">
        <title>Osmotic Adaptation and Compatible Solute Biosynthesis of Phototrophic Bacteria as Revealed from Genome Analyses.</title>
        <authorList>
            <person name="Imhoff J.F."/>
            <person name="Rahn T."/>
            <person name="Kunzel S."/>
            <person name="Keller A."/>
            <person name="Neulinger S.C."/>
        </authorList>
    </citation>
    <scope>NUCLEOTIDE SEQUENCE [LARGE SCALE GENOMIC DNA]</scope>
    <source>
        <strain evidence="8 9">DSM 15382</strain>
    </source>
</reference>
<feature type="region of interest" description="Disordered" evidence="7">
    <location>
        <begin position="218"/>
        <end position="237"/>
    </location>
</feature>
<sequence length="490" mass="53670">MLDAPIRWQAAFTDPDVRDLLEDMQANILKSHGRHHAAHMALGFAGMAADDVAAVIRALGRHCTSAWHQLRTNRRYPPHLDGGPVRCLVLGAGGYKALGKHARMPEGEAFRAGMAARAGILADPPRQAWQAAGWRDQAPDAMVLLADADPHAVTRDLEAVERWLDGTGVRILVIERGLQQTRRFRPGEKPEAVEHFGYVDGRSQPIFLAEDLAREEQSVAAEPKDKADPGAPWSPRFKPSQFIVADPNGRRRHAAGSYFVFRKLEQDVRGFNAAEDALGRALFGQDAGDDLLELAGAMIVGRFEDGTPLVRSRKALGQAVPNGFTYDGDTDGAKCPFHAHIRKTNPRGDVQRQFGLPDASGDRNPIMARRGMTYGPKRPMSRDGSEFADKGKEPVQDSGLLFMAYMASIEAQFEFTQQSWANNADFVRPGTGVDPVIGQTADPAQRQHRFQDGHTPGATPTTQPFAQFVHLQGGEYFFAPSLSFLRGVGL</sequence>
<evidence type="ECO:0000256" key="5">
    <source>
        <dbReference type="ARBA" id="ARBA00023002"/>
    </source>
</evidence>
<feature type="compositionally biased region" description="Basic and acidic residues" evidence="7">
    <location>
        <begin position="380"/>
        <end position="392"/>
    </location>
</feature>
<name>A0ABS1CUA9_9PROT</name>
<keyword evidence="5" id="KW-0560">Oxidoreductase</keyword>
<evidence type="ECO:0000256" key="6">
    <source>
        <dbReference type="ARBA" id="ARBA00023004"/>
    </source>
</evidence>
<accession>A0ABS1CUA9</accession>
<organism evidence="8 9">
    <name type="scientific">Paracraurococcus ruber</name>
    <dbReference type="NCBI Taxonomy" id="77675"/>
    <lineage>
        <taxon>Bacteria</taxon>
        <taxon>Pseudomonadati</taxon>
        <taxon>Pseudomonadota</taxon>
        <taxon>Alphaproteobacteria</taxon>
        <taxon>Acetobacterales</taxon>
        <taxon>Roseomonadaceae</taxon>
        <taxon>Paracraurococcus</taxon>
    </lineage>
</organism>
<evidence type="ECO:0000256" key="1">
    <source>
        <dbReference type="ARBA" id="ARBA00001970"/>
    </source>
</evidence>
<dbReference type="InterPro" id="IPR006314">
    <property type="entry name" value="Dyp_peroxidase"/>
</dbReference>
<keyword evidence="6" id="KW-0408">Iron</keyword>
<evidence type="ECO:0000256" key="3">
    <source>
        <dbReference type="ARBA" id="ARBA00022617"/>
    </source>
</evidence>
<keyword evidence="9" id="KW-1185">Reference proteome</keyword>
<dbReference type="InterPro" id="IPR011008">
    <property type="entry name" value="Dimeric_a/b-barrel"/>
</dbReference>
<keyword evidence="4" id="KW-0479">Metal-binding</keyword>
<feature type="compositionally biased region" description="Basic and acidic residues" evidence="7">
    <location>
        <begin position="218"/>
        <end position="228"/>
    </location>
</feature>
<dbReference type="EMBL" id="NRSG01000033">
    <property type="protein sequence ID" value="MBK1657933.1"/>
    <property type="molecule type" value="Genomic_DNA"/>
</dbReference>
<dbReference type="PROSITE" id="PS51404">
    <property type="entry name" value="DYP_PEROXIDASE"/>
    <property type="match status" value="1"/>
</dbReference>
<dbReference type="SUPFAM" id="SSF54909">
    <property type="entry name" value="Dimeric alpha+beta barrel"/>
    <property type="match status" value="1"/>
</dbReference>
<evidence type="ECO:0000313" key="8">
    <source>
        <dbReference type="EMBL" id="MBK1657933.1"/>
    </source>
</evidence>
<evidence type="ECO:0000313" key="9">
    <source>
        <dbReference type="Proteomes" id="UP000697995"/>
    </source>
</evidence>
<evidence type="ECO:0000256" key="2">
    <source>
        <dbReference type="ARBA" id="ARBA00022559"/>
    </source>
</evidence>
<dbReference type="Proteomes" id="UP000697995">
    <property type="component" value="Unassembled WGS sequence"/>
</dbReference>
<protein>
    <recommendedName>
        <fullName evidence="10">Peroxidase</fullName>
    </recommendedName>
</protein>